<sequence>MATKFGDCIEQEVVIAGQILQDRSRTVDLGLSIKNPSIAIHPLLWTDKHLNLVGCNFEHVDHLASTFSYDHEELTRHAKCLATTALPVMKSYSAKNLLCHGASQLDSILYVSPHNLFIVTY</sequence>
<organism evidence="1 2">
    <name type="scientific">Fusarium sporotrichioides</name>
    <dbReference type="NCBI Taxonomy" id="5514"/>
    <lineage>
        <taxon>Eukaryota</taxon>
        <taxon>Fungi</taxon>
        <taxon>Dikarya</taxon>
        <taxon>Ascomycota</taxon>
        <taxon>Pezizomycotina</taxon>
        <taxon>Sordariomycetes</taxon>
        <taxon>Hypocreomycetidae</taxon>
        <taxon>Hypocreales</taxon>
        <taxon>Nectriaceae</taxon>
        <taxon>Fusarium</taxon>
    </lineage>
</organism>
<gene>
    <name evidence="1" type="ORF">FSPOR_11935</name>
</gene>
<proteinExistence type="predicted"/>
<evidence type="ECO:0000313" key="2">
    <source>
        <dbReference type="Proteomes" id="UP000266152"/>
    </source>
</evidence>
<keyword evidence="2" id="KW-1185">Reference proteome</keyword>
<dbReference type="Proteomes" id="UP000266152">
    <property type="component" value="Unassembled WGS sequence"/>
</dbReference>
<protein>
    <submittedName>
        <fullName evidence="1">Uncharacterized protein</fullName>
    </submittedName>
</protein>
<accession>A0A395RD82</accession>
<comment type="caution">
    <text evidence="1">The sequence shown here is derived from an EMBL/GenBank/DDBJ whole genome shotgun (WGS) entry which is preliminary data.</text>
</comment>
<dbReference type="AlphaFoldDB" id="A0A395RD82"/>
<name>A0A395RD82_FUSSP</name>
<dbReference type="EMBL" id="PXOF01000320">
    <property type="protein sequence ID" value="RGP58061.1"/>
    <property type="molecule type" value="Genomic_DNA"/>
</dbReference>
<reference evidence="1 2" key="1">
    <citation type="journal article" date="2018" name="PLoS Pathog.">
        <title>Evolution of structural diversity of trichothecenes, a family of toxins produced by plant pathogenic and entomopathogenic fungi.</title>
        <authorList>
            <person name="Proctor R.H."/>
            <person name="McCormick S.P."/>
            <person name="Kim H.S."/>
            <person name="Cardoza R.E."/>
            <person name="Stanley A.M."/>
            <person name="Lindo L."/>
            <person name="Kelly A."/>
            <person name="Brown D.W."/>
            <person name="Lee T."/>
            <person name="Vaughan M.M."/>
            <person name="Alexander N.J."/>
            <person name="Busman M."/>
            <person name="Gutierrez S."/>
        </authorList>
    </citation>
    <scope>NUCLEOTIDE SEQUENCE [LARGE SCALE GENOMIC DNA]</scope>
    <source>
        <strain evidence="1 2">NRRL 3299</strain>
    </source>
</reference>
<evidence type="ECO:0000313" key="1">
    <source>
        <dbReference type="EMBL" id="RGP58061.1"/>
    </source>
</evidence>